<evidence type="ECO:0000313" key="1">
    <source>
        <dbReference type="EMBL" id="DAD76359.1"/>
    </source>
</evidence>
<organism evidence="1">
    <name type="scientific">Siphoviridae sp. ctxjx4</name>
    <dbReference type="NCBI Taxonomy" id="2826522"/>
    <lineage>
        <taxon>Viruses</taxon>
        <taxon>Duplodnaviria</taxon>
        <taxon>Heunggongvirae</taxon>
        <taxon>Uroviricota</taxon>
        <taxon>Caudoviricetes</taxon>
    </lineage>
</organism>
<name>A0A8S5M2Q3_9CAUD</name>
<reference evidence="1" key="1">
    <citation type="journal article" date="2021" name="Proc. Natl. Acad. Sci. U.S.A.">
        <title>A Catalog of Tens of Thousands of Viruses from Human Metagenomes Reveals Hidden Associations with Chronic Diseases.</title>
        <authorList>
            <person name="Tisza M.J."/>
            <person name="Buck C.B."/>
        </authorList>
    </citation>
    <scope>NUCLEOTIDE SEQUENCE</scope>
    <source>
        <strain evidence="1">Ctxjx4</strain>
    </source>
</reference>
<accession>A0A8S5M2Q3</accession>
<proteinExistence type="predicted"/>
<protein>
    <submittedName>
        <fullName evidence="1">Uncharacterized protein</fullName>
    </submittedName>
</protein>
<sequence>MTDDTKIMLTNMTNGSVSVNIPDLRYKRRWEKKGAKKPMSWDVLKEAIYDPGFEYMILQGMLYIDNKDARIELGLETAAESEVVCLDDAQLKRMATVMPLMDFKIEVKKLPYEQLQNLVSYMIANECADVSKAEILKELVGIDIIKAIQLNRQDKED</sequence>
<dbReference type="EMBL" id="BK014799">
    <property type="protein sequence ID" value="DAD76359.1"/>
    <property type="molecule type" value="Genomic_DNA"/>
</dbReference>